<dbReference type="EMBL" id="CP003005">
    <property type="protein sequence ID" value="AEO59173.1"/>
    <property type="molecule type" value="Genomic_DNA"/>
</dbReference>
<evidence type="ECO:0000256" key="1">
    <source>
        <dbReference type="SAM" id="SignalP"/>
    </source>
</evidence>
<dbReference type="OrthoDB" id="3943581at2759"/>
<feature type="signal peptide" evidence="1">
    <location>
        <begin position="1"/>
        <end position="24"/>
    </location>
</feature>
<dbReference type="VEuPathDB" id="FungiDB:MYCTH_2307222"/>
<keyword evidence="1" id="KW-0732">Signal</keyword>
<dbReference type="AlphaFoldDB" id="G2QFE4"/>
<dbReference type="RefSeq" id="XP_003664418.1">
    <property type="nucleotide sequence ID" value="XM_003664370.1"/>
</dbReference>
<dbReference type="InParanoid" id="G2QFE4"/>
<name>G2QFE4_THET4</name>
<proteinExistence type="predicted"/>
<sequence>MRYQRRNTSFLLLLLLLLTSPYHGPTTTFALPFENLPASVGITEDTPAQVTINGNPTGNATLGLSEIPVAATLFSGVPGPSACRGSVVFRLALEEPPATAAAAAAAAEEEEEKCYDLPRAAGCGTFSASKEAG</sequence>
<dbReference type="HOGENOM" id="CLU_1908145_0_0_1"/>
<feature type="chain" id="PRO_5003436349" description="IPT/TIG domain-containing protein" evidence="1">
    <location>
        <begin position="25"/>
        <end position="133"/>
    </location>
</feature>
<keyword evidence="3" id="KW-1185">Reference proteome</keyword>
<reference evidence="2 3" key="1">
    <citation type="journal article" date="2011" name="Nat. Biotechnol.">
        <title>Comparative genomic analysis of the thermophilic biomass-degrading fungi Myceliophthora thermophila and Thielavia terrestris.</title>
        <authorList>
            <person name="Berka R.M."/>
            <person name="Grigoriev I.V."/>
            <person name="Otillar R."/>
            <person name="Salamov A."/>
            <person name="Grimwood J."/>
            <person name="Reid I."/>
            <person name="Ishmael N."/>
            <person name="John T."/>
            <person name="Darmond C."/>
            <person name="Moisan M.-C."/>
            <person name="Henrissat B."/>
            <person name="Coutinho P.M."/>
            <person name="Lombard V."/>
            <person name="Natvig D.O."/>
            <person name="Lindquist E."/>
            <person name="Schmutz J."/>
            <person name="Lucas S."/>
            <person name="Harris P."/>
            <person name="Powlowski J."/>
            <person name="Bellemare A."/>
            <person name="Taylor D."/>
            <person name="Butler G."/>
            <person name="de Vries R.P."/>
            <person name="Allijn I.E."/>
            <person name="van den Brink J."/>
            <person name="Ushinsky S."/>
            <person name="Storms R."/>
            <person name="Powell A.J."/>
            <person name="Paulsen I.T."/>
            <person name="Elbourne L.D.H."/>
            <person name="Baker S.E."/>
            <person name="Magnuson J."/>
            <person name="LaBoissiere S."/>
            <person name="Clutterbuck A.J."/>
            <person name="Martinez D."/>
            <person name="Wogulis M."/>
            <person name="de Leon A.L."/>
            <person name="Rey M.W."/>
            <person name="Tsang A."/>
        </authorList>
    </citation>
    <scope>NUCLEOTIDE SEQUENCE [LARGE SCALE GENOMIC DNA]</scope>
    <source>
        <strain evidence="3">ATCC 42464 / BCRC 31852 / DSM 1799</strain>
    </source>
</reference>
<gene>
    <name evidence="2" type="ORF">MYCTH_2307222</name>
</gene>
<dbReference type="GeneID" id="11514361"/>
<protein>
    <recommendedName>
        <fullName evidence="4">IPT/TIG domain-containing protein</fullName>
    </recommendedName>
</protein>
<dbReference type="KEGG" id="mtm:MYCTH_2307222"/>
<accession>G2QFE4</accession>
<evidence type="ECO:0008006" key="4">
    <source>
        <dbReference type="Google" id="ProtNLM"/>
    </source>
</evidence>
<organism evidence="2 3">
    <name type="scientific">Thermothelomyces thermophilus (strain ATCC 42464 / BCRC 31852 / DSM 1799)</name>
    <name type="common">Sporotrichum thermophile</name>
    <dbReference type="NCBI Taxonomy" id="573729"/>
    <lineage>
        <taxon>Eukaryota</taxon>
        <taxon>Fungi</taxon>
        <taxon>Dikarya</taxon>
        <taxon>Ascomycota</taxon>
        <taxon>Pezizomycotina</taxon>
        <taxon>Sordariomycetes</taxon>
        <taxon>Sordariomycetidae</taxon>
        <taxon>Sordariales</taxon>
        <taxon>Chaetomiaceae</taxon>
        <taxon>Thermothelomyces</taxon>
    </lineage>
</organism>
<dbReference type="Proteomes" id="UP000007322">
    <property type="component" value="Chromosome 4"/>
</dbReference>
<evidence type="ECO:0000313" key="3">
    <source>
        <dbReference type="Proteomes" id="UP000007322"/>
    </source>
</evidence>
<dbReference type="eggNOG" id="ENOG502T3RQ">
    <property type="taxonomic scope" value="Eukaryota"/>
</dbReference>
<evidence type="ECO:0000313" key="2">
    <source>
        <dbReference type="EMBL" id="AEO59173.1"/>
    </source>
</evidence>